<protein>
    <submittedName>
        <fullName evidence="1">Uncharacterized protein</fullName>
    </submittedName>
</protein>
<evidence type="ECO:0000313" key="2">
    <source>
        <dbReference type="Proteomes" id="UP000654075"/>
    </source>
</evidence>
<sequence>AFELGRGGSEGLPPRLRIRRLRNCYGQASRSKAGRNQQPRRHRQVYLARRSSEGTADGQRPWWRHGGEIRRGEEREVCQYRQGRGQVVPG</sequence>
<organism evidence="1 2">
    <name type="scientific">Polarella glacialis</name>
    <name type="common">Dinoflagellate</name>
    <dbReference type="NCBI Taxonomy" id="89957"/>
    <lineage>
        <taxon>Eukaryota</taxon>
        <taxon>Sar</taxon>
        <taxon>Alveolata</taxon>
        <taxon>Dinophyceae</taxon>
        <taxon>Suessiales</taxon>
        <taxon>Suessiaceae</taxon>
        <taxon>Polarella</taxon>
    </lineage>
</organism>
<dbReference type="Proteomes" id="UP000654075">
    <property type="component" value="Unassembled WGS sequence"/>
</dbReference>
<proteinExistence type="predicted"/>
<accession>A0A813H8J7</accession>
<dbReference type="EMBL" id="CAJNNV010030862">
    <property type="protein sequence ID" value="CAE8633965.1"/>
    <property type="molecule type" value="Genomic_DNA"/>
</dbReference>
<name>A0A813H8J7_POLGL</name>
<comment type="caution">
    <text evidence="1">The sequence shown here is derived from an EMBL/GenBank/DDBJ whole genome shotgun (WGS) entry which is preliminary data.</text>
</comment>
<dbReference type="AlphaFoldDB" id="A0A813H8J7"/>
<feature type="non-terminal residue" evidence="1">
    <location>
        <position position="1"/>
    </location>
</feature>
<evidence type="ECO:0000313" key="1">
    <source>
        <dbReference type="EMBL" id="CAE8633965.1"/>
    </source>
</evidence>
<keyword evidence="2" id="KW-1185">Reference proteome</keyword>
<gene>
    <name evidence="1" type="ORF">PGLA1383_LOCUS49640</name>
</gene>
<feature type="non-terminal residue" evidence="1">
    <location>
        <position position="90"/>
    </location>
</feature>
<reference evidence="1" key="1">
    <citation type="submission" date="2021-02" db="EMBL/GenBank/DDBJ databases">
        <authorList>
            <person name="Dougan E. K."/>
            <person name="Rhodes N."/>
            <person name="Thang M."/>
            <person name="Chan C."/>
        </authorList>
    </citation>
    <scope>NUCLEOTIDE SEQUENCE</scope>
</reference>